<feature type="chain" id="PRO_5038358475" evidence="7">
    <location>
        <begin position="24"/>
        <end position="308"/>
    </location>
</feature>
<dbReference type="GO" id="GO:0030001">
    <property type="term" value="P:metal ion transport"/>
    <property type="evidence" value="ECO:0007669"/>
    <property type="project" value="InterPro"/>
</dbReference>
<comment type="subcellular location">
    <subcellularLocation>
        <location evidence="1">Cell envelope</location>
    </subcellularLocation>
</comment>
<feature type="compositionally biased region" description="Basic and acidic residues" evidence="6">
    <location>
        <begin position="118"/>
        <end position="129"/>
    </location>
</feature>
<dbReference type="Pfam" id="PF01297">
    <property type="entry name" value="ZnuA"/>
    <property type="match status" value="1"/>
</dbReference>
<dbReference type="SUPFAM" id="SSF53807">
    <property type="entry name" value="Helical backbone' metal receptor"/>
    <property type="match status" value="1"/>
</dbReference>
<proteinExistence type="inferred from homology"/>
<evidence type="ECO:0000256" key="3">
    <source>
        <dbReference type="ARBA" id="ARBA00022723"/>
    </source>
</evidence>
<accession>A0A853ANA0</accession>
<evidence type="ECO:0000256" key="1">
    <source>
        <dbReference type="ARBA" id="ARBA00004196"/>
    </source>
</evidence>
<dbReference type="InterPro" id="IPR050492">
    <property type="entry name" value="Bact_metal-bind_prot9"/>
</dbReference>
<protein>
    <submittedName>
        <fullName evidence="8">Zinc/manganese transport system substrate-binding protein</fullName>
    </submittedName>
</protein>
<evidence type="ECO:0000256" key="6">
    <source>
        <dbReference type="SAM" id="MobiDB-lite"/>
    </source>
</evidence>
<reference evidence="8 9" key="1">
    <citation type="submission" date="2020-07" db="EMBL/GenBank/DDBJ databases">
        <title>Sequencing the genomes of 1000 actinobacteria strains.</title>
        <authorList>
            <person name="Klenk H.-P."/>
        </authorList>
    </citation>
    <scope>NUCLEOTIDE SEQUENCE [LARGE SCALE GENOMIC DNA]</scope>
    <source>
        <strain evidence="8 9">DSM 44065</strain>
    </source>
</reference>
<dbReference type="EMBL" id="JACCFJ010000001">
    <property type="protein sequence ID" value="NYI81660.1"/>
    <property type="molecule type" value="Genomic_DNA"/>
</dbReference>
<keyword evidence="3" id="KW-0479">Metal-binding</keyword>
<dbReference type="PANTHER" id="PTHR42953:SF1">
    <property type="entry name" value="METAL-BINDING PROTEIN HI_0362-RELATED"/>
    <property type="match status" value="1"/>
</dbReference>
<comment type="similarity">
    <text evidence="5">Belongs to the bacterial solute-binding protein 9 family.</text>
</comment>
<dbReference type="InterPro" id="IPR006127">
    <property type="entry name" value="ZnuA-like"/>
</dbReference>
<evidence type="ECO:0000256" key="5">
    <source>
        <dbReference type="RuleBase" id="RU003512"/>
    </source>
</evidence>
<feature type="signal peptide" evidence="7">
    <location>
        <begin position="1"/>
        <end position="23"/>
    </location>
</feature>
<dbReference type="GO" id="GO:0046872">
    <property type="term" value="F:metal ion binding"/>
    <property type="evidence" value="ECO:0007669"/>
    <property type="project" value="UniProtKB-KW"/>
</dbReference>
<dbReference type="Gene3D" id="3.40.50.1980">
    <property type="entry name" value="Nitrogenase molybdenum iron protein domain"/>
    <property type="match status" value="2"/>
</dbReference>
<dbReference type="GO" id="GO:0007155">
    <property type="term" value="P:cell adhesion"/>
    <property type="evidence" value="ECO:0007669"/>
    <property type="project" value="InterPro"/>
</dbReference>
<dbReference type="AlphaFoldDB" id="A0A853ANA0"/>
<evidence type="ECO:0000256" key="2">
    <source>
        <dbReference type="ARBA" id="ARBA00022448"/>
    </source>
</evidence>
<dbReference type="GO" id="GO:0030313">
    <property type="term" value="C:cell envelope"/>
    <property type="evidence" value="ECO:0007669"/>
    <property type="project" value="UniProtKB-SubCell"/>
</dbReference>
<feature type="region of interest" description="Disordered" evidence="6">
    <location>
        <begin position="108"/>
        <end position="129"/>
    </location>
</feature>
<evidence type="ECO:0000313" key="9">
    <source>
        <dbReference type="Proteomes" id="UP000587002"/>
    </source>
</evidence>
<organism evidence="8 9">
    <name type="scientific">Saccharopolyspora hordei</name>
    <dbReference type="NCBI Taxonomy" id="1838"/>
    <lineage>
        <taxon>Bacteria</taxon>
        <taxon>Bacillati</taxon>
        <taxon>Actinomycetota</taxon>
        <taxon>Actinomycetes</taxon>
        <taxon>Pseudonocardiales</taxon>
        <taxon>Pseudonocardiaceae</taxon>
        <taxon>Saccharopolyspora</taxon>
    </lineage>
</organism>
<dbReference type="PRINTS" id="PR00690">
    <property type="entry name" value="ADHESNFAMILY"/>
</dbReference>
<dbReference type="InterPro" id="IPR006128">
    <property type="entry name" value="Lipoprotein_PsaA-like"/>
</dbReference>
<keyword evidence="2 5" id="KW-0813">Transport</keyword>
<dbReference type="PANTHER" id="PTHR42953">
    <property type="entry name" value="HIGH-AFFINITY ZINC UPTAKE SYSTEM PROTEIN ZNUA-RELATED"/>
    <property type="match status" value="1"/>
</dbReference>
<sequence length="308" mass="32398">MTSRSRSASTALAGLTAAALVLAACGNGERAAPGDEVKVVVSTSVWGSVVQAVAGDAVEVESIIDDPSADPHSYESTPRDAAEVTDADLVVFNGGGYDEFIEQILGSGGGKPTVSAVESEHEGEHAGHDHDHAQNEHVWYDLHVVQEVADRVAAELGRLRPAQAEQFRQAAERFRGEVGALQTQVDEIAAAHRDRPVIVTEPIAHYLVEAAGLRDITPPSFVNAVEAETDPSAAAVAELQNALGSGQAAAVIHNPQTESPVTRTVRSTAEQQGIPVVEMTETPPPGATYVQWMGGQIAALRNALDQER</sequence>
<keyword evidence="4 7" id="KW-0732">Signal</keyword>
<comment type="caution">
    <text evidence="8">The sequence shown here is derived from an EMBL/GenBank/DDBJ whole genome shotgun (WGS) entry which is preliminary data.</text>
</comment>
<evidence type="ECO:0000313" key="8">
    <source>
        <dbReference type="EMBL" id="NYI81660.1"/>
    </source>
</evidence>
<evidence type="ECO:0000256" key="7">
    <source>
        <dbReference type="SAM" id="SignalP"/>
    </source>
</evidence>
<evidence type="ECO:0000256" key="4">
    <source>
        <dbReference type="ARBA" id="ARBA00022729"/>
    </source>
</evidence>
<dbReference type="PROSITE" id="PS51257">
    <property type="entry name" value="PROKAR_LIPOPROTEIN"/>
    <property type="match status" value="1"/>
</dbReference>
<gene>
    <name evidence="8" type="ORF">HNR68_000290</name>
</gene>
<dbReference type="RefSeq" id="WP_179716848.1">
    <property type="nucleotide sequence ID" value="NZ_BAABFH010000001.1"/>
</dbReference>
<dbReference type="Proteomes" id="UP000587002">
    <property type="component" value="Unassembled WGS sequence"/>
</dbReference>
<name>A0A853ANA0_9PSEU</name>
<keyword evidence="9" id="KW-1185">Reference proteome</keyword>